<proteinExistence type="predicted"/>
<dbReference type="Proteomes" id="UP000184236">
    <property type="component" value="Unassembled WGS sequence"/>
</dbReference>
<dbReference type="AlphaFoldDB" id="A0A1M4XPW2"/>
<reference evidence="2" key="1">
    <citation type="submission" date="2016-11" db="EMBL/GenBank/DDBJ databases">
        <authorList>
            <person name="Varghese N."/>
            <person name="Submissions S."/>
        </authorList>
    </citation>
    <scope>NUCLEOTIDE SEQUENCE [LARGE SCALE GENOMIC DNA]</scope>
    <source>
        <strain evidence="2">DSM 26898</strain>
    </source>
</reference>
<evidence type="ECO:0000313" key="1">
    <source>
        <dbReference type="EMBL" id="SHE95406.1"/>
    </source>
</evidence>
<protein>
    <submittedName>
        <fullName evidence="1">Uncharacterized protein</fullName>
    </submittedName>
</protein>
<gene>
    <name evidence="1" type="ORF">SAMN05444408_106176</name>
</gene>
<name>A0A1M4XPW2_9FLAO</name>
<organism evidence="1 2">
    <name type="scientific">Chryseobacterium takakiae</name>
    <dbReference type="NCBI Taxonomy" id="1302685"/>
    <lineage>
        <taxon>Bacteria</taxon>
        <taxon>Pseudomonadati</taxon>
        <taxon>Bacteroidota</taxon>
        <taxon>Flavobacteriia</taxon>
        <taxon>Flavobacteriales</taxon>
        <taxon>Weeksellaceae</taxon>
        <taxon>Chryseobacterium group</taxon>
        <taxon>Chryseobacterium</taxon>
    </lineage>
</organism>
<keyword evidence="2" id="KW-1185">Reference proteome</keyword>
<sequence>MSKNSSTFPDMALYLKSTDSFTVLNDKSVKY</sequence>
<accession>A0A1M4XPW2</accession>
<dbReference type="EMBL" id="FQVO01000006">
    <property type="protein sequence ID" value="SHE95406.1"/>
    <property type="molecule type" value="Genomic_DNA"/>
</dbReference>
<evidence type="ECO:0000313" key="2">
    <source>
        <dbReference type="Proteomes" id="UP000184236"/>
    </source>
</evidence>